<proteinExistence type="predicted"/>
<keyword evidence="1" id="KW-0472">Membrane</keyword>
<evidence type="ECO:0008006" key="4">
    <source>
        <dbReference type="Google" id="ProtNLM"/>
    </source>
</evidence>
<keyword evidence="3" id="KW-1185">Reference proteome</keyword>
<evidence type="ECO:0000256" key="1">
    <source>
        <dbReference type="SAM" id="Phobius"/>
    </source>
</evidence>
<sequence length="353" mass="41099">MNPFLVKYSVKNHIDSSEKKLFTTLPKRLVNHLGKLFYDFMIFFHIRFKNSFLLLATCLLLLISFANHAQNTKGRHPKGKFLSDSLQVGLPIKYSLSYRHKSTEDIFFPDSTFNYAPFELISREYFPTVTDANGSLDSAVYTLISFEVTPIQELSLPVFVRDQLDCTRVFAPLDYVKFKGLIQNSENIDTLSLKKDTQIIPLAQQPNYPLMFLFFLGLAVLATITFWFFGTPIKRQIKLFQFRRRYDEYQRLFQRLSKATDDQKKGLENVEKAVILWKKYVERLESKPFTTFTTKEILDNLQDERLPDALREIDATVYGGIYSKKTASSLEVLQKLAESLYQKHRQELVQSAI</sequence>
<evidence type="ECO:0000313" key="3">
    <source>
        <dbReference type="Proteomes" id="UP001302949"/>
    </source>
</evidence>
<evidence type="ECO:0000313" key="2">
    <source>
        <dbReference type="EMBL" id="MEA5138805.1"/>
    </source>
</evidence>
<name>A0ABU5Q7I3_9BACT</name>
<accession>A0ABU5Q7I3</accession>
<keyword evidence="1" id="KW-0812">Transmembrane</keyword>
<gene>
    <name evidence="2" type="ORF">VB248_06665</name>
</gene>
<dbReference type="RefSeq" id="WP_323295969.1">
    <property type="nucleotide sequence ID" value="NZ_JAYFUM010000007.1"/>
</dbReference>
<comment type="caution">
    <text evidence="2">The sequence shown here is derived from an EMBL/GenBank/DDBJ whole genome shotgun (WGS) entry which is preliminary data.</text>
</comment>
<keyword evidence="1" id="KW-1133">Transmembrane helix</keyword>
<dbReference type="Proteomes" id="UP001302949">
    <property type="component" value="Unassembled WGS sequence"/>
</dbReference>
<organism evidence="2 3">
    <name type="scientific">Arcicella rigui</name>
    <dbReference type="NCBI Taxonomy" id="797020"/>
    <lineage>
        <taxon>Bacteria</taxon>
        <taxon>Pseudomonadati</taxon>
        <taxon>Bacteroidota</taxon>
        <taxon>Cytophagia</taxon>
        <taxon>Cytophagales</taxon>
        <taxon>Flectobacillaceae</taxon>
        <taxon>Arcicella</taxon>
    </lineage>
</organism>
<protein>
    <recommendedName>
        <fullName evidence="4">Protein BatD</fullName>
    </recommendedName>
</protein>
<feature type="transmembrane region" description="Helical" evidence="1">
    <location>
        <begin position="51"/>
        <end position="69"/>
    </location>
</feature>
<reference evidence="2 3" key="1">
    <citation type="submission" date="2023-12" db="EMBL/GenBank/DDBJ databases">
        <title>Novel species of the genus Arcicella isolated from rivers.</title>
        <authorList>
            <person name="Lu H."/>
        </authorList>
    </citation>
    <scope>NUCLEOTIDE SEQUENCE [LARGE SCALE GENOMIC DNA]</scope>
    <source>
        <strain evidence="2 3">KCTC 23307</strain>
    </source>
</reference>
<feature type="transmembrane region" description="Helical" evidence="1">
    <location>
        <begin position="208"/>
        <end position="229"/>
    </location>
</feature>
<dbReference type="EMBL" id="JAYFUM010000007">
    <property type="protein sequence ID" value="MEA5138805.1"/>
    <property type="molecule type" value="Genomic_DNA"/>
</dbReference>